<dbReference type="InterPro" id="IPR011711">
    <property type="entry name" value="GntR_C"/>
</dbReference>
<dbReference type="InterPro" id="IPR036390">
    <property type="entry name" value="WH_DNA-bd_sf"/>
</dbReference>
<keyword evidence="6" id="KW-1185">Reference proteome</keyword>
<dbReference type="PRINTS" id="PR00035">
    <property type="entry name" value="HTHGNTR"/>
</dbReference>
<keyword evidence="3" id="KW-0804">Transcription</keyword>
<dbReference type="PANTHER" id="PTHR43537:SF24">
    <property type="entry name" value="GLUCONATE OPERON TRANSCRIPTIONAL REPRESSOR"/>
    <property type="match status" value="1"/>
</dbReference>
<dbReference type="GO" id="GO:0003700">
    <property type="term" value="F:DNA-binding transcription factor activity"/>
    <property type="evidence" value="ECO:0007669"/>
    <property type="project" value="InterPro"/>
</dbReference>
<evidence type="ECO:0000313" key="5">
    <source>
        <dbReference type="EMBL" id="SDX99082.1"/>
    </source>
</evidence>
<evidence type="ECO:0000259" key="4">
    <source>
        <dbReference type="PROSITE" id="PS50949"/>
    </source>
</evidence>
<sequence>MSFPVERLPSSSKGDEIASLMRFEIISGRLKKGDVVSENSLAKTYHASRSPAREALRILQAEGLLRLERLGAVVVGLTEKDMEEINDVRFLIESFVMKECAKNANDSLYAYLRYTLENMRISAINNDFVEFSIQDITFHEAIIEASNHKRILHVWKGIKNIVVTALLIATEKRMMERDQIDNLIKKHSDIIDAMKDGDAQKIEDALKIHFVDTRKTVFESIFTNQSMTE</sequence>
<dbReference type="EMBL" id="FNPI01000001">
    <property type="protein sequence ID" value="SDX99082.1"/>
    <property type="molecule type" value="Genomic_DNA"/>
</dbReference>
<dbReference type="SUPFAM" id="SSF46785">
    <property type="entry name" value="Winged helix' DNA-binding domain"/>
    <property type="match status" value="1"/>
</dbReference>
<dbReference type="SMART" id="SM00345">
    <property type="entry name" value="HTH_GNTR"/>
    <property type="match status" value="1"/>
</dbReference>
<dbReference type="Gene3D" id="1.10.10.10">
    <property type="entry name" value="Winged helix-like DNA-binding domain superfamily/Winged helix DNA-binding domain"/>
    <property type="match status" value="1"/>
</dbReference>
<keyword evidence="2" id="KW-0238">DNA-binding</keyword>
<dbReference type="PANTHER" id="PTHR43537">
    <property type="entry name" value="TRANSCRIPTIONAL REGULATOR, GNTR FAMILY"/>
    <property type="match status" value="1"/>
</dbReference>
<protein>
    <submittedName>
        <fullName evidence="5">GntR family transcriptional regulator, gluconate operon transcriptional repressor</fullName>
    </submittedName>
</protein>
<dbReference type="CDD" id="cd07377">
    <property type="entry name" value="WHTH_GntR"/>
    <property type="match status" value="1"/>
</dbReference>
<dbReference type="Pfam" id="PF07729">
    <property type="entry name" value="FCD"/>
    <property type="match status" value="1"/>
</dbReference>
<accession>A0A1H3G6X5</accession>
<dbReference type="InterPro" id="IPR036388">
    <property type="entry name" value="WH-like_DNA-bd_sf"/>
</dbReference>
<dbReference type="Gene3D" id="1.20.120.530">
    <property type="entry name" value="GntR ligand-binding domain-like"/>
    <property type="match status" value="1"/>
</dbReference>
<dbReference type="InterPro" id="IPR000524">
    <property type="entry name" value="Tscrpt_reg_HTH_GntR"/>
</dbReference>
<evidence type="ECO:0000256" key="3">
    <source>
        <dbReference type="ARBA" id="ARBA00023163"/>
    </source>
</evidence>
<keyword evidence="1" id="KW-0805">Transcription regulation</keyword>
<evidence type="ECO:0000313" key="6">
    <source>
        <dbReference type="Proteomes" id="UP000198935"/>
    </source>
</evidence>
<dbReference type="SUPFAM" id="SSF48008">
    <property type="entry name" value="GntR ligand-binding domain-like"/>
    <property type="match status" value="1"/>
</dbReference>
<feature type="domain" description="HTH gntR-type" evidence="4">
    <location>
        <begin position="11"/>
        <end position="77"/>
    </location>
</feature>
<reference evidence="6" key="1">
    <citation type="submission" date="2016-10" db="EMBL/GenBank/DDBJ databases">
        <authorList>
            <person name="Varghese N."/>
            <person name="Submissions S."/>
        </authorList>
    </citation>
    <scope>NUCLEOTIDE SEQUENCE [LARGE SCALE GENOMIC DNA]</scope>
    <source>
        <strain evidence="6">SP</strain>
    </source>
</reference>
<evidence type="ECO:0000256" key="1">
    <source>
        <dbReference type="ARBA" id="ARBA00023015"/>
    </source>
</evidence>
<dbReference type="PROSITE" id="PS50949">
    <property type="entry name" value="HTH_GNTR"/>
    <property type="match status" value="1"/>
</dbReference>
<proteinExistence type="predicted"/>
<dbReference type="STRING" id="1503961.SAMN05421736_10190"/>
<dbReference type="InterPro" id="IPR008920">
    <property type="entry name" value="TF_FadR/GntR_C"/>
</dbReference>
<organism evidence="5 6">
    <name type="scientific">Evansella caseinilytica</name>
    <dbReference type="NCBI Taxonomy" id="1503961"/>
    <lineage>
        <taxon>Bacteria</taxon>
        <taxon>Bacillati</taxon>
        <taxon>Bacillota</taxon>
        <taxon>Bacilli</taxon>
        <taxon>Bacillales</taxon>
        <taxon>Bacillaceae</taxon>
        <taxon>Evansella</taxon>
    </lineage>
</organism>
<dbReference type="Pfam" id="PF00392">
    <property type="entry name" value="GntR"/>
    <property type="match status" value="1"/>
</dbReference>
<evidence type="ECO:0000256" key="2">
    <source>
        <dbReference type="ARBA" id="ARBA00023125"/>
    </source>
</evidence>
<dbReference type="AlphaFoldDB" id="A0A1H3G6X5"/>
<name>A0A1H3G6X5_9BACI</name>
<dbReference type="SMART" id="SM00895">
    <property type="entry name" value="FCD"/>
    <property type="match status" value="1"/>
</dbReference>
<gene>
    <name evidence="5" type="ORF">SAMN05421736_10190</name>
</gene>
<dbReference type="GO" id="GO:0003677">
    <property type="term" value="F:DNA binding"/>
    <property type="evidence" value="ECO:0007669"/>
    <property type="project" value="UniProtKB-KW"/>
</dbReference>
<dbReference type="Proteomes" id="UP000198935">
    <property type="component" value="Unassembled WGS sequence"/>
</dbReference>